<evidence type="ECO:0000313" key="2">
    <source>
        <dbReference type="Proteomes" id="UP000683925"/>
    </source>
</evidence>
<dbReference type="AlphaFoldDB" id="A0A8S1UVH2"/>
<dbReference type="Proteomes" id="UP000683925">
    <property type="component" value="Unassembled WGS sequence"/>
</dbReference>
<dbReference type="EMBL" id="CAJJDP010000053">
    <property type="protein sequence ID" value="CAD8169108.1"/>
    <property type="molecule type" value="Genomic_DNA"/>
</dbReference>
<protein>
    <submittedName>
        <fullName evidence="1">Uncharacterized protein</fullName>
    </submittedName>
</protein>
<proteinExistence type="predicted"/>
<sequence length="132" mass="15476">MKNQEQVRIYCDEISNLNGHLQKKKISCKKVEVFFFLKIVVQNYQQIGFILLLIKLNSNFINAKGSTNILQSSSKIVITMLKYLIQNQITPQQKRFLLNVHPYFISGKKKQRKYTTFESVANCKVIIINKNY</sequence>
<gene>
    <name evidence="1" type="ORF">POCTA_138.1.T0530041</name>
</gene>
<name>A0A8S1UVH2_PAROT</name>
<organism evidence="1 2">
    <name type="scientific">Paramecium octaurelia</name>
    <dbReference type="NCBI Taxonomy" id="43137"/>
    <lineage>
        <taxon>Eukaryota</taxon>
        <taxon>Sar</taxon>
        <taxon>Alveolata</taxon>
        <taxon>Ciliophora</taxon>
        <taxon>Intramacronucleata</taxon>
        <taxon>Oligohymenophorea</taxon>
        <taxon>Peniculida</taxon>
        <taxon>Parameciidae</taxon>
        <taxon>Paramecium</taxon>
    </lineage>
</organism>
<accession>A0A8S1UVH2</accession>
<comment type="caution">
    <text evidence="1">The sequence shown here is derived from an EMBL/GenBank/DDBJ whole genome shotgun (WGS) entry which is preliminary data.</text>
</comment>
<evidence type="ECO:0000313" key="1">
    <source>
        <dbReference type="EMBL" id="CAD8169108.1"/>
    </source>
</evidence>
<reference evidence="1" key="1">
    <citation type="submission" date="2021-01" db="EMBL/GenBank/DDBJ databases">
        <authorList>
            <consortium name="Genoscope - CEA"/>
            <person name="William W."/>
        </authorList>
    </citation>
    <scope>NUCLEOTIDE SEQUENCE</scope>
</reference>
<keyword evidence="2" id="KW-1185">Reference proteome</keyword>